<evidence type="ECO:0000259" key="3">
    <source>
        <dbReference type="Pfam" id="PF00294"/>
    </source>
</evidence>
<dbReference type="RefSeq" id="WP_271140340.1">
    <property type="nucleotide sequence ID" value="NZ_JAPYYP010000016.1"/>
</dbReference>
<evidence type="ECO:0000313" key="4">
    <source>
        <dbReference type="EMBL" id="MDA5109381.1"/>
    </source>
</evidence>
<evidence type="ECO:0000313" key="5">
    <source>
        <dbReference type="Proteomes" id="UP001151071"/>
    </source>
</evidence>
<dbReference type="SUPFAM" id="SSF53613">
    <property type="entry name" value="Ribokinase-like"/>
    <property type="match status" value="1"/>
</dbReference>
<dbReference type="Pfam" id="PF00294">
    <property type="entry name" value="PfkB"/>
    <property type="match status" value="1"/>
</dbReference>
<dbReference type="InterPro" id="IPR029056">
    <property type="entry name" value="Ribokinase-like"/>
</dbReference>
<keyword evidence="2 4" id="KW-0418">Kinase</keyword>
<sequence>MLGSMEYWVCAGGANVDVQGITSAGLLPGTSNPGTVRQTAGGVARNVADHLARLGEEVLLFALVGEDAEGEWLRQTTAQSGVATNGMVRVPGGRTGRYLAIRAADGELLAAISDMAVNEAWTEQMVEDGVKRLQHASGLFLDANLPQPVIRRFVEEGKRLGKPVAADPVSVKKAERWRGLLNGVKLIVIGTDELEVLTGKPAASADGAEAAARLLLNEGVEQVMVLCGENGLYLCRQTESLWLPQPDCSLRETAKDAFAAGVLAALGKTESLAEQAAFGVAVAERAAASLPLDHEALRQRTAAYAAQARDAVGRE</sequence>
<dbReference type="CDD" id="cd01941">
    <property type="entry name" value="YeiC_kinase_like"/>
    <property type="match status" value="1"/>
</dbReference>
<name>A0A9X3Z3Y7_9BACL</name>
<dbReference type="InterPro" id="IPR011611">
    <property type="entry name" value="PfkB_dom"/>
</dbReference>
<dbReference type="PROSITE" id="PS00583">
    <property type="entry name" value="PFKB_KINASES_1"/>
    <property type="match status" value="1"/>
</dbReference>
<evidence type="ECO:0000256" key="2">
    <source>
        <dbReference type="ARBA" id="ARBA00022777"/>
    </source>
</evidence>
<keyword evidence="5" id="KW-1185">Reference proteome</keyword>
<dbReference type="GO" id="GO:0005829">
    <property type="term" value="C:cytosol"/>
    <property type="evidence" value="ECO:0007669"/>
    <property type="project" value="TreeGrafter"/>
</dbReference>
<feature type="domain" description="Carbohydrate kinase PfkB" evidence="3">
    <location>
        <begin position="5"/>
        <end position="284"/>
    </location>
</feature>
<comment type="caution">
    <text evidence="4">The sequence shown here is derived from an EMBL/GenBank/DDBJ whole genome shotgun (WGS) entry which is preliminary data.</text>
</comment>
<accession>A0A9X3Z3Y7</accession>
<reference evidence="4" key="1">
    <citation type="submission" date="2022-12" db="EMBL/GenBank/DDBJ databases">
        <title>Draft genome sequence of the thermophilic strain Brevibacillus thermoruber HT42, isolated from Los Humeros, Puebla, Mexico, with biotechnological potential.</title>
        <authorList>
            <person name="Lara Sanchez J."/>
            <person name="Solis Palacios R."/>
            <person name="Bustos Baena A.S."/>
            <person name="Ruz Baez A.E."/>
            <person name="Espinosa Luna G."/>
            <person name="Oliart Ros R.M."/>
        </authorList>
    </citation>
    <scope>NUCLEOTIDE SEQUENCE</scope>
    <source>
        <strain evidence="4">HT42</strain>
    </source>
</reference>
<dbReference type="PANTHER" id="PTHR10584:SF166">
    <property type="entry name" value="RIBOKINASE"/>
    <property type="match status" value="1"/>
</dbReference>
<dbReference type="InterPro" id="IPR002173">
    <property type="entry name" value="Carboh/pur_kinase_PfkB_CS"/>
</dbReference>
<keyword evidence="1" id="KW-0808">Transferase</keyword>
<dbReference type="Proteomes" id="UP001151071">
    <property type="component" value="Unassembled WGS sequence"/>
</dbReference>
<dbReference type="EMBL" id="JAPYYP010000016">
    <property type="protein sequence ID" value="MDA5109381.1"/>
    <property type="molecule type" value="Genomic_DNA"/>
</dbReference>
<dbReference type="AlphaFoldDB" id="A0A9X3Z3Y7"/>
<dbReference type="GO" id="GO:0016301">
    <property type="term" value="F:kinase activity"/>
    <property type="evidence" value="ECO:0007669"/>
    <property type="project" value="UniProtKB-KW"/>
</dbReference>
<dbReference type="Gene3D" id="3.40.1190.20">
    <property type="match status" value="1"/>
</dbReference>
<proteinExistence type="predicted"/>
<dbReference type="PANTHER" id="PTHR10584">
    <property type="entry name" value="SUGAR KINASE"/>
    <property type="match status" value="1"/>
</dbReference>
<organism evidence="4 5">
    <name type="scientific">Brevibacillus thermoruber</name>
    <dbReference type="NCBI Taxonomy" id="33942"/>
    <lineage>
        <taxon>Bacteria</taxon>
        <taxon>Bacillati</taxon>
        <taxon>Bacillota</taxon>
        <taxon>Bacilli</taxon>
        <taxon>Bacillales</taxon>
        <taxon>Paenibacillaceae</taxon>
        <taxon>Brevibacillus</taxon>
    </lineage>
</organism>
<evidence type="ECO:0000256" key="1">
    <source>
        <dbReference type="ARBA" id="ARBA00022679"/>
    </source>
</evidence>
<gene>
    <name evidence="4" type="ORF">O3V59_13500</name>
</gene>
<protein>
    <submittedName>
        <fullName evidence="4">Carbohydrate kinase family protein</fullName>
    </submittedName>
</protein>